<evidence type="ECO:0000259" key="3">
    <source>
        <dbReference type="Pfam" id="PF17781"/>
    </source>
</evidence>
<proteinExistence type="predicted"/>
<gene>
    <name evidence="4" type="ORF">SYNPS1DRAFT_25391</name>
</gene>
<feature type="region of interest" description="Disordered" evidence="2">
    <location>
        <begin position="1"/>
        <end position="49"/>
    </location>
</feature>
<protein>
    <recommendedName>
        <fullName evidence="3">RPN1 N-terminal domain-containing protein</fullName>
    </recommendedName>
</protein>
<evidence type="ECO:0000256" key="2">
    <source>
        <dbReference type="SAM" id="MobiDB-lite"/>
    </source>
</evidence>
<sequence length="204" mass="23179">MVKKPANTETQADEATVDKHAQDKSEKRADAATAKQQDEKDEDLSEEDQQLKGELLMLVERLMEPNTELHKHALENIRSLIRTSTSSMTSVPKPLKFLRPHYAELEEVYQRWPSGSNKLELADVLSVLGMTYAEDGRRDSLKYRLLGTNEDPGLWGHEYVKHLSAEIGVEYEERVKEDAATDDLLELAMVIVPYFLKHNAEADA</sequence>
<feature type="compositionally biased region" description="Basic and acidic residues" evidence="2">
    <location>
        <begin position="16"/>
        <end position="30"/>
    </location>
</feature>
<dbReference type="GO" id="GO:0034515">
    <property type="term" value="C:proteasome storage granule"/>
    <property type="evidence" value="ECO:0007669"/>
    <property type="project" value="TreeGrafter"/>
</dbReference>
<feature type="non-terminal residue" evidence="4">
    <location>
        <position position="204"/>
    </location>
</feature>
<dbReference type="EMBL" id="KZ991723">
    <property type="protein sequence ID" value="RKP22744.1"/>
    <property type="molecule type" value="Genomic_DNA"/>
</dbReference>
<keyword evidence="1" id="KW-0677">Repeat</keyword>
<evidence type="ECO:0000313" key="5">
    <source>
        <dbReference type="Proteomes" id="UP000278143"/>
    </source>
</evidence>
<dbReference type="GO" id="GO:0043161">
    <property type="term" value="P:proteasome-mediated ubiquitin-dependent protein catabolic process"/>
    <property type="evidence" value="ECO:0007669"/>
    <property type="project" value="TreeGrafter"/>
</dbReference>
<reference evidence="5" key="1">
    <citation type="journal article" date="2018" name="Nat. Microbiol.">
        <title>Leveraging single-cell genomics to expand the fungal tree of life.</title>
        <authorList>
            <person name="Ahrendt S.R."/>
            <person name="Quandt C.A."/>
            <person name="Ciobanu D."/>
            <person name="Clum A."/>
            <person name="Salamov A."/>
            <person name="Andreopoulos B."/>
            <person name="Cheng J.F."/>
            <person name="Woyke T."/>
            <person name="Pelin A."/>
            <person name="Henrissat B."/>
            <person name="Reynolds N.K."/>
            <person name="Benny G.L."/>
            <person name="Smith M.E."/>
            <person name="James T.Y."/>
            <person name="Grigoriev I.V."/>
        </authorList>
    </citation>
    <scope>NUCLEOTIDE SEQUENCE [LARGE SCALE GENOMIC DNA]</scope>
    <source>
        <strain evidence="5">Benny S71-1</strain>
    </source>
</reference>
<evidence type="ECO:0000313" key="4">
    <source>
        <dbReference type="EMBL" id="RKP22744.1"/>
    </source>
</evidence>
<feature type="compositionally biased region" description="Acidic residues" evidence="2">
    <location>
        <begin position="39"/>
        <end position="48"/>
    </location>
</feature>
<dbReference type="Pfam" id="PF17781">
    <property type="entry name" value="RPN1_RPN2_N"/>
    <property type="match status" value="1"/>
</dbReference>
<dbReference type="Proteomes" id="UP000278143">
    <property type="component" value="Unassembled WGS sequence"/>
</dbReference>
<evidence type="ECO:0000256" key="1">
    <source>
        <dbReference type="ARBA" id="ARBA00022737"/>
    </source>
</evidence>
<dbReference type="AlphaFoldDB" id="A0A4P9YSJ5"/>
<organism evidence="4 5">
    <name type="scientific">Syncephalis pseudoplumigaleata</name>
    <dbReference type="NCBI Taxonomy" id="1712513"/>
    <lineage>
        <taxon>Eukaryota</taxon>
        <taxon>Fungi</taxon>
        <taxon>Fungi incertae sedis</taxon>
        <taxon>Zoopagomycota</taxon>
        <taxon>Zoopagomycotina</taxon>
        <taxon>Zoopagomycetes</taxon>
        <taxon>Zoopagales</taxon>
        <taxon>Piptocephalidaceae</taxon>
        <taxon>Syncephalis</taxon>
    </lineage>
</organism>
<dbReference type="PANTHER" id="PTHR10943:SF1">
    <property type="entry name" value="26S PROTEASOME NON-ATPASE REGULATORY SUBUNIT 2"/>
    <property type="match status" value="1"/>
</dbReference>
<dbReference type="GO" id="GO:0008540">
    <property type="term" value="C:proteasome regulatory particle, base subcomplex"/>
    <property type="evidence" value="ECO:0007669"/>
    <property type="project" value="TreeGrafter"/>
</dbReference>
<dbReference type="GO" id="GO:0005634">
    <property type="term" value="C:nucleus"/>
    <property type="evidence" value="ECO:0007669"/>
    <property type="project" value="TreeGrafter"/>
</dbReference>
<dbReference type="OrthoDB" id="10252509at2759"/>
<dbReference type="InterPro" id="IPR040892">
    <property type="entry name" value="RPN1_N"/>
</dbReference>
<accession>A0A4P9YSJ5</accession>
<keyword evidence="5" id="KW-1185">Reference proteome</keyword>
<dbReference type="PANTHER" id="PTHR10943">
    <property type="entry name" value="26S PROTEASOME NON-ATPASE REGULATORY SUBUNIT"/>
    <property type="match status" value="1"/>
</dbReference>
<name>A0A4P9YSJ5_9FUNG</name>
<feature type="domain" description="RPN1 N-terminal" evidence="3">
    <location>
        <begin position="56"/>
        <end position="204"/>
    </location>
</feature>